<dbReference type="EC" id="2.8.2.-" evidence="5"/>
<evidence type="ECO:0000256" key="5">
    <source>
        <dbReference type="RuleBase" id="RU361155"/>
    </source>
</evidence>
<reference evidence="7" key="1">
    <citation type="submission" date="2016-12" db="EMBL/GenBank/DDBJ databases">
        <title>Mouse lemur reference genome and diversity panel.</title>
        <authorList>
            <person name="Harris R."/>
            <person name="Larsen P."/>
            <person name="Liu Y."/>
            <person name="Hughes D.S."/>
            <person name="Murali S."/>
            <person name="Raveendran M."/>
            <person name="Korchina V."/>
            <person name="Wang M."/>
            <person name="Jhangiani S."/>
            <person name="Bandaranaike D."/>
            <person name="Bellair M."/>
            <person name="Blankenburg K."/>
            <person name="Chao H."/>
            <person name="Dahdouli M."/>
            <person name="Dinh H."/>
            <person name="Doddapaneni H."/>
            <person name="English A."/>
            <person name="Firestine M."/>
            <person name="Gnanaolivu R."/>
            <person name="Gross S."/>
            <person name="Hernandez B."/>
            <person name="Javaid M."/>
            <person name="Jayaseelan J."/>
            <person name="Jones J."/>
            <person name="Khan Z."/>
            <person name="Kovar C."/>
            <person name="Kurapati P."/>
            <person name="Le B."/>
            <person name="Lee S."/>
            <person name="Li M."/>
            <person name="Mathew T."/>
            <person name="Narasimhan A."/>
            <person name="Ngo D."/>
            <person name="Nguyen L."/>
            <person name="Okwuonu G."/>
            <person name="Ongeri F."/>
            <person name="Osuji N."/>
            <person name="Pu L.-L."/>
            <person name="Puazo M."/>
            <person name="Quiroz J."/>
            <person name="Raj R."/>
            <person name="Rajbhandari K."/>
            <person name="Reid J.G."/>
            <person name="Santibanez J."/>
            <person name="Sexton D."/>
            <person name="Skinner E."/>
            <person name="Vee V."/>
            <person name="Weissenberger G."/>
            <person name="Wu Y."/>
            <person name="Xin Y."/>
            <person name="Han Y."/>
            <person name="Campbell C."/>
            <person name="Brown A."/>
            <person name="Sullivan B."/>
            <person name="Shelton J."/>
            <person name="Brown S."/>
            <person name="Dudchenko O."/>
            <person name="Machol I."/>
            <person name="Durand N."/>
            <person name="Shamim M."/>
            <person name="Lieberman A."/>
            <person name="Muzny D.M."/>
            <person name="Richards S."/>
            <person name="Yoder A."/>
            <person name="Worley K.C."/>
            <person name="Rogers J."/>
            <person name="Gibbs R.A."/>
        </authorList>
    </citation>
    <scope>NUCLEOTIDE SEQUENCE [LARGE SCALE GENOMIC DNA]</scope>
</reference>
<protein>
    <recommendedName>
        <fullName evidence="5">Sulfotransferase</fullName>
        <ecNumber evidence="5">2.8.2.-</ecNumber>
    </recommendedName>
</protein>
<evidence type="ECO:0000256" key="4">
    <source>
        <dbReference type="ARBA" id="ARBA00022679"/>
    </source>
</evidence>
<dbReference type="PANTHER" id="PTHR11783">
    <property type="entry name" value="SULFOTRANSFERASE SULT"/>
    <property type="match status" value="1"/>
</dbReference>
<dbReference type="Pfam" id="PF00685">
    <property type="entry name" value="Sulfotransfer_1"/>
    <property type="match status" value="1"/>
</dbReference>
<keyword evidence="8" id="KW-1185">Reference proteome</keyword>
<evidence type="ECO:0000256" key="1">
    <source>
        <dbReference type="ARBA" id="ARBA00004496"/>
    </source>
</evidence>
<dbReference type="Proteomes" id="UP000694394">
    <property type="component" value="Chromosome 22"/>
</dbReference>
<comment type="subcellular location">
    <subcellularLocation>
        <location evidence="1">Cytoplasm</location>
    </subcellularLocation>
</comment>
<dbReference type="EMBL" id="ABDC03026924">
    <property type="status" value="NOT_ANNOTATED_CDS"/>
    <property type="molecule type" value="Genomic_DNA"/>
</dbReference>
<dbReference type="Ensembl" id="ENSMICT00000069188.1">
    <property type="protein sequence ID" value="ENSMICP00000041310.1"/>
    <property type="gene ID" value="ENSMICG00000045867.1"/>
</dbReference>
<comment type="similarity">
    <text evidence="2 5">Belongs to the sulfotransferase 1 family.</text>
</comment>
<dbReference type="RefSeq" id="XP_020139040.1">
    <property type="nucleotide sequence ID" value="XM_020283451.1"/>
</dbReference>
<feature type="domain" description="Sulfotransferase" evidence="6">
    <location>
        <begin position="72"/>
        <end position="316"/>
    </location>
</feature>
<reference evidence="7" key="2">
    <citation type="submission" date="2025-08" db="UniProtKB">
        <authorList>
            <consortium name="Ensembl"/>
        </authorList>
    </citation>
    <scope>IDENTIFICATION</scope>
</reference>
<proteinExistence type="inferred from homology"/>
<dbReference type="GeneTree" id="ENSGT00940000154432"/>
<dbReference type="InterPro" id="IPR000863">
    <property type="entry name" value="Sulfotransferase_dom"/>
</dbReference>
<dbReference type="KEGG" id="mmur:105868194"/>
<evidence type="ECO:0000256" key="3">
    <source>
        <dbReference type="ARBA" id="ARBA00022490"/>
    </source>
</evidence>
<dbReference type="InterPro" id="IPR027417">
    <property type="entry name" value="P-loop_NTPase"/>
</dbReference>
<dbReference type="SUPFAM" id="SSF52540">
    <property type="entry name" value="P-loop containing nucleoside triphosphate hydrolases"/>
    <property type="match status" value="1"/>
</dbReference>
<dbReference type="OrthoDB" id="205623at2759"/>
<gene>
    <name evidence="7" type="primary">LOC105868194</name>
</gene>
<evidence type="ECO:0000259" key="6">
    <source>
        <dbReference type="Pfam" id="PF00685"/>
    </source>
</evidence>
<reference evidence="7" key="3">
    <citation type="submission" date="2025-09" db="UniProtKB">
        <authorList>
            <consortium name="Ensembl"/>
        </authorList>
    </citation>
    <scope>IDENTIFICATION</scope>
</reference>
<evidence type="ECO:0000313" key="7">
    <source>
        <dbReference type="Ensembl" id="ENSMICP00000041310.1"/>
    </source>
</evidence>
<evidence type="ECO:0000256" key="2">
    <source>
        <dbReference type="ARBA" id="ARBA00005771"/>
    </source>
</evidence>
<accession>A0A8C5XUB5</accession>
<keyword evidence="4 5" id="KW-0808">Transferase</keyword>
<dbReference type="FunFam" id="3.40.50.300:FF:000433">
    <property type="entry name" value="Estrogen sulfotransferase"/>
    <property type="match status" value="1"/>
</dbReference>
<name>A0A8C5XUB5_MICMU</name>
<organism evidence="7 8">
    <name type="scientific">Microcebus murinus</name>
    <name type="common">Gray mouse lemur</name>
    <name type="synonym">Lemur murinus</name>
    <dbReference type="NCBI Taxonomy" id="30608"/>
    <lineage>
        <taxon>Eukaryota</taxon>
        <taxon>Metazoa</taxon>
        <taxon>Chordata</taxon>
        <taxon>Craniata</taxon>
        <taxon>Vertebrata</taxon>
        <taxon>Euteleostomi</taxon>
        <taxon>Mammalia</taxon>
        <taxon>Eutheria</taxon>
        <taxon>Euarchontoglires</taxon>
        <taxon>Primates</taxon>
        <taxon>Strepsirrhini</taxon>
        <taxon>Lemuriformes</taxon>
        <taxon>Cheirogaleidae</taxon>
        <taxon>Microcebus</taxon>
    </lineage>
</organism>
<keyword evidence="3" id="KW-0963">Cytoplasm</keyword>
<evidence type="ECO:0000313" key="8">
    <source>
        <dbReference type="Proteomes" id="UP000694394"/>
    </source>
</evidence>
<sequence length="324" mass="38116">MSNCSKAVWHYLPDLRGCYVQYQNVDLSALDGSLQYCFKMTSKFLFEGIWLDSRFTPLENLCFARNEFLVKDNDVILVSYPRSGTHWMIEILCLIYYKGEPSWVQSVPNYIRSPWIENNHFQEYIKKQDGSRLMTSHLPVHLFPKSYFTSNAKIIYIIRNPRDVVTSWYHLVKGELRWKQPKRFDEILDDFVQGELAYGSWFDHVLGWIKRREMGSFLLIFYEELQKDVRGSVEKICQFLGKKLKPHEIDSVLQNSSFSAMKENKMSNYSTPDNHITRVFTSPMLRKGISGDWKNHFTVAQSEAFDKLFQEKMSGLDAALFPWS</sequence>
<dbReference type="Gene3D" id="3.40.50.300">
    <property type="entry name" value="P-loop containing nucleotide triphosphate hydrolases"/>
    <property type="match status" value="1"/>
</dbReference>
<dbReference type="GO" id="GO:0005737">
    <property type="term" value="C:cytoplasm"/>
    <property type="evidence" value="ECO:0007669"/>
    <property type="project" value="UniProtKB-SubCell"/>
</dbReference>
<dbReference type="AlphaFoldDB" id="A0A8C5XUB5"/>
<dbReference type="GO" id="GO:0008146">
    <property type="term" value="F:sulfotransferase activity"/>
    <property type="evidence" value="ECO:0007669"/>
    <property type="project" value="InterPro"/>
</dbReference>